<keyword evidence="1" id="KW-0472">Membrane</keyword>
<keyword evidence="1" id="KW-0812">Transmembrane</keyword>
<organism evidence="3 4">
    <name type="scientific">Candidatus Thiomargarita nelsonii</name>
    <dbReference type="NCBI Taxonomy" id="1003181"/>
    <lineage>
        <taxon>Bacteria</taxon>
        <taxon>Pseudomonadati</taxon>
        <taxon>Pseudomonadota</taxon>
        <taxon>Gammaproteobacteria</taxon>
        <taxon>Thiotrichales</taxon>
        <taxon>Thiotrichaceae</taxon>
        <taxon>Thiomargarita</taxon>
    </lineage>
</organism>
<evidence type="ECO:0000313" key="4">
    <source>
        <dbReference type="Proteomes" id="UP000076962"/>
    </source>
</evidence>
<name>A0A0A6P0V0_9GAMM</name>
<gene>
    <name evidence="3" type="ORF">THIOM_002299</name>
</gene>
<dbReference type="Proteomes" id="UP000076962">
    <property type="component" value="Unassembled WGS sequence"/>
</dbReference>
<dbReference type="AlphaFoldDB" id="A0A0A6P0V0"/>
<feature type="transmembrane region" description="Helical" evidence="1">
    <location>
        <begin position="82"/>
        <end position="103"/>
    </location>
</feature>
<keyword evidence="1" id="KW-1133">Transmembrane helix</keyword>
<accession>A0A0A6P0V0</accession>
<evidence type="ECO:0000313" key="3">
    <source>
        <dbReference type="EMBL" id="OAD21923.1"/>
    </source>
</evidence>
<evidence type="ECO:0000259" key="2">
    <source>
        <dbReference type="Pfam" id="PF13559"/>
    </source>
</evidence>
<keyword evidence="4" id="KW-1185">Reference proteome</keyword>
<proteinExistence type="predicted"/>
<sequence>MLAQETVDPKMAKQYIADILSQPEFKNTREEYRLEYIGELSLKEGAQETLKEGAQETLKKGAQETLKPRSLENIGLAQVFELLLWILLAVGLIRVIIYVSPWLEQLRPQKPTDTANPRLLDKEVKKAQMIMPNISQQAWTFWQSGSSRTAISLLYRGALSVLNTRDGLNIDDSATDSECLRVVKKTQTNELIIYFSGLSRVWQTIAYAGRLPTELEVQRLCQEWQVYFGRPR</sequence>
<feature type="domain" description="Protein-glutamine gamma-glutamyltransferase-like C-terminal" evidence="2">
    <location>
        <begin position="154"/>
        <end position="225"/>
    </location>
</feature>
<dbReference type="EMBL" id="LUTY01001296">
    <property type="protein sequence ID" value="OAD21923.1"/>
    <property type="molecule type" value="Genomic_DNA"/>
</dbReference>
<comment type="caution">
    <text evidence="3">The sequence shown here is derived from an EMBL/GenBank/DDBJ whole genome shotgun (WGS) entry which is preliminary data.</text>
</comment>
<dbReference type="Pfam" id="PF13559">
    <property type="entry name" value="DUF4129"/>
    <property type="match status" value="1"/>
</dbReference>
<dbReference type="InterPro" id="IPR025403">
    <property type="entry name" value="TgpA-like_C"/>
</dbReference>
<protein>
    <recommendedName>
        <fullName evidence="2">Protein-glutamine gamma-glutamyltransferase-like C-terminal domain-containing protein</fullName>
    </recommendedName>
</protein>
<evidence type="ECO:0000256" key="1">
    <source>
        <dbReference type="SAM" id="Phobius"/>
    </source>
</evidence>
<reference evidence="3 4" key="1">
    <citation type="submission" date="2016-05" db="EMBL/GenBank/DDBJ databases">
        <title>Single-cell genome of chain-forming Candidatus Thiomargarita nelsonii and comparison to other large sulfur-oxidizing bacteria.</title>
        <authorList>
            <person name="Winkel M."/>
            <person name="Salman V."/>
            <person name="Woyke T."/>
            <person name="Schulz-Vogt H."/>
            <person name="Richter M."/>
            <person name="Flood B."/>
            <person name="Bailey J."/>
            <person name="Amann R."/>
            <person name="Mussmann M."/>
        </authorList>
    </citation>
    <scope>NUCLEOTIDE SEQUENCE [LARGE SCALE GENOMIC DNA]</scope>
    <source>
        <strain evidence="3 4">THI036</strain>
    </source>
</reference>